<evidence type="ECO:0000256" key="6">
    <source>
        <dbReference type="SAM" id="Phobius"/>
    </source>
</evidence>
<dbReference type="PATRIC" id="fig|1131455.3.peg.246"/>
<dbReference type="EMBL" id="AJFU01000004">
    <property type="protein sequence ID" value="EIE42209.1"/>
    <property type="molecule type" value="Genomic_DNA"/>
</dbReference>
<keyword evidence="3 6" id="KW-0812">Transmembrane</keyword>
<evidence type="ECO:0000256" key="5">
    <source>
        <dbReference type="ARBA" id="ARBA00023136"/>
    </source>
</evidence>
<dbReference type="Gene3D" id="1.20.1440.20">
    <property type="entry name" value="LemA-like domain"/>
    <property type="match status" value="1"/>
</dbReference>
<comment type="similarity">
    <text evidence="2">Belongs to the LemA family.</text>
</comment>
<evidence type="ECO:0000313" key="7">
    <source>
        <dbReference type="EMBL" id="EIE42209.1"/>
    </source>
</evidence>
<evidence type="ECO:0000256" key="1">
    <source>
        <dbReference type="ARBA" id="ARBA00004167"/>
    </source>
</evidence>
<accession>I1A6T8</accession>
<keyword evidence="5 6" id="KW-0472">Membrane</keyword>
<keyword evidence="4 6" id="KW-1133">Transmembrane helix</keyword>
<keyword evidence="8" id="KW-1185">Reference proteome</keyword>
<gene>
    <name evidence="7" type="ORF">MCANUFG4_01203</name>
</gene>
<dbReference type="Pfam" id="PF04011">
    <property type="entry name" value="LemA"/>
    <property type="match status" value="1"/>
</dbReference>
<dbReference type="PANTHER" id="PTHR34478">
    <property type="entry name" value="PROTEIN LEMA"/>
    <property type="match status" value="1"/>
</dbReference>
<proteinExistence type="inferred from homology"/>
<reference evidence="7 8" key="1">
    <citation type="journal article" date="2012" name="J. Bacteriol.">
        <title>Genome annotation of five Mycoplasma canis strains.</title>
        <authorList>
            <person name="Brown D.R."/>
            <person name="May M."/>
            <person name="Michaels D.L."/>
            <person name="Barbet A.F."/>
        </authorList>
    </citation>
    <scope>NUCLEOTIDE SEQUENCE [LARGE SCALE GENOMIC DNA]</scope>
    <source>
        <strain evidence="7 8">UFG4</strain>
    </source>
</reference>
<evidence type="ECO:0000256" key="2">
    <source>
        <dbReference type="ARBA" id="ARBA00008854"/>
    </source>
</evidence>
<dbReference type="GO" id="GO:0016020">
    <property type="term" value="C:membrane"/>
    <property type="evidence" value="ECO:0007669"/>
    <property type="project" value="UniProtKB-SubCell"/>
</dbReference>
<comment type="caution">
    <text evidence="7">The sequence shown here is derived from an EMBL/GenBank/DDBJ whole genome shotgun (WGS) entry which is preliminary data.</text>
</comment>
<dbReference type="PANTHER" id="PTHR34478:SF1">
    <property type="entry name" value="PROTEIN LEMA"/>
    <property type="match status" value="1"/>
</dbReference>
<evidence type="ECO:0000256" key="4">
    <source>
        <dbReference type="ARBA" id="ARBA00022989"/>
    </source>
</evidence>
<feature type="transmembrane region" description="Helical" evidence="6">
    <location>
        <begin position="31"/>
        <end position="52"/>
    </location>
</feature>
<evidence type="ECO:0000256" key="3">
    <source>
        <dbReference type="ARBA" id="ARBA00022692"/>
    </source>
</evidence>
<name>I1A6T8_9BACT</name>
<dbReference type="OrthoDB" id="384498at2"/>
<organism evidence="7 8">
    <name type="scientific">Mycoplasmopsis canis UFG4</name>
    <dbReference type="NCBI Taxonomy" id="1131455"/>
    <lineage>
        <taxon>Bacteria</taxon>
        <taxon>Bacillati</taxon>
        <taxon>Mycoplasmatota</taxon>
        <taxon>Mycoplasmoidales</taxon>
        <taxon>Metamycoplasmataceae</taxon>
        <taxon>Mycoplasmopsis</taxon>
    </lineage>
</organism>
<protein>
    <recommendedName>
        <fullName evidence="9">LemA family protein</fullName>
    </recommendedName>
</protein>
<evidence type="ECO:0008006" key="9">
    <source>
        <dbReference type="Google" id="ProtNLM"/>
    </source>
</evidence>
<dbReference type="RefSeq" id="WP_004797071.1">
    <property type="nucleotide sequence ID" value="NZ_AJFU01000004.1"/>
</dbReference>
<dbReference type="AlphaFoldDB" id="I1A6T8"/>
<evidence type="ECO:0000313" key="8">
    <source>
        <dbReference type="Proteomes" id="UP000006229"/>
    </source>
</evidence>
<comment type="subcellular location">
    <subcellularLocation>
        <location evidence="1">Membrane</location>
        <topology evidence="1">Single-pass membrane protein</topology>
    </subcellularLocation>
</comment>
<dbReference type="InterPro" id="IPR023353">
    <property type="entry name" value="LemA-like_dom_sf"/>
</dbReference>
<sequence length="217" mass="24936">MANLYNNRENQNPEGFNPFVDNTQINVKTSVLTTVIFWLFGLIIFSGIYFLIKRNKFLRSQNYINEAASSIDVQLAKRSDTLIKLYDVVKSHKEFEKETFSEIAKLRTMQMSGNYSNAQRQELEQLNSSVLGRLIAVSENYPELKSSESYKNLMEQIVYLEREIAAARRLYNSNVTAFNSEIFTLPASVVASSMHLSTFPLFQASNKQREDVSMKNL</sequence>
<dbReference type="InterPro" id="IPR007156">
    <property type="entry name" value="MamQ_LemA"/>
</dbReference>
<dbReference type="SUPFAM" id="SSF140478">
    <property type="entry name" value="LemA-like"/>
    <property type="match status" value="1"/>
</dbReference>
<dbReference type="Proteomes" id="UP000006229">
    <property type="component" value="Unassembled WGS sequence"/>
</dbReference>